<feature type="domain" description="Glycosyl transferase family 1" evidence="3">
    <location>
        <begin position="300"/>
        <end position="416"/>
    </location>
</feature>
<reference evidence="4" key="1">
    <citation type="submission" date="2021-06" db="EMBL/GenBank/DDBJ databases">
        <title>Halomicroarcula sp. F24A a new haloarchaeum isolated from saline soil.</title>
        <authorList>
            <person name="Duran-Viseras A."/>
            <person name="Sanchez-Porro C."/>
            <person name="Ventosa A."/>
        </authorList>
    </citation>
    <scope>NUCLEOTIDE SEQUENCE</scope>
    <source>
        <strain evidence="4">F24A</strain>
    </source>
</reference>
<keyword evidence="1 4" id="KW-0328">Glycosyltransferase</keyword>
<gene>
    <name evidence="4" type="ORF">EGD98_13935</name>
</gene>
<dbReference type="Pfam" id="PF00534">
    <property type="entry name" value="Glycos_transf_1"/>
    <property type="match status" value="1"/>
</dbReference>
<dbReference type="InterPro" id="IPR001296">
    <property type="entry name" value="Glyco_trans_1"/>
</dbReference>
<name>A0A8J7YEU9_9EURY</name>
<dbReference type="EC" id="2.4.-.-" evidence="4"/>
<evidence type="ECO:0000313" key="4">
    <source>
        <dbReference type="EMBL" id="MBX0304770.1"/>
    </source>
</evidence>
<evidence type="ECO:0000259" key="3">
    <source>
        <dbReference type="Pfam" id="PF00534"/>
    </source>
</evidence>
<dbReference type="PANTHER" id="PTHR12526">
    <property type="entry name" value="GLYCOSYLTRANSFERASE"/>
    <property type="match status" value="1"/>
</dbReference>
<protein>
    <submittedName>
        <fullName evidence="4">Glycosyltransferase</fullName>
        <ecNumber evidence="4">2.4.-.-</ecNumber>
    </submittedName>
</protein>
<evidence type="ECO:0000256" key="1">
    <source>
        <dbReference type="ARBA" id="ARBA00022676"/>
    </source>
</evidence>
<dbReference type="GO" id="GO:0016757">
    <property type="term" value="F:glycosyltransferase activity"/>
    <property type="evidence" value="ECO:0007669"/>
    <property type="project" value="UniProtKB-KW"/>
</dbReference>
<dbReference type="Gene3D" id="3.40.50.2000">
    <property type="entry name" value="Glycogen Phosphorylase B"/>
    <property type="match status" value="2"/>
</dbReference>
<dbReference type="EMBL" id="RKLQ01000002">
    <property type="protein sequence ID" value="MBX0304770.1"/>
    <property type="molecule type" value="Genomic_DNA"/>
</dbReference>
<organism evidence="4 5">
    <name type="scientific">Haloarcula salinisoli</name>
    <dbReference type="NCBI Taxonomy" id="2487746"/>
    <lineage>
        <taxon>Archaea</taxon>
        <taxon>Methanobacteriati</taxon>
        <taxon>Methanobacteriota</taxon>
        <taxon>Stenosarchaea group</taxon>
        <taxon>Halobacteria</taxon>
        <taxon>Halobacteriales</taxon>
        <taxon>Haloarculaceae</taxon>
        <taxon>Haloarcula</taxon>
    </lineage>
</organism>
<evidence type="ECO:0000313" key="5">
    <source>
        <dbReference type="Proteomes" id="UP000783863"/>
    </source>
</evidence>
<dbReference type="AlphaFoldDB" id="A0A8J7YEU9"/>
<keyword evidence="5" id="KW-1185">Reference proteome</keyword>
<dbReference type="RefSeq" id="WP_220588968.1">
    <property type="nucleotide sequence ID" value="NZ_RKLQ01000002.1"/>
</dbReference>
<sequence length="449" mass="50799">MTKDLLLISKVFSANSPGRVEKFSRRVELLADRGWRTHILTPQEPGYDRIADFAPDADPSPEIHVTDSLFTNLRAWYYDLYYGSGGGDQSSESGSEETDFSSKIDILNSFTATIKQGVVSAKPWLFIPDGWIGWYPYALSSGRKILTDTQIDVIYSACSPYTAHLVAAKLSEEFDVPFVASFRDPWVNNPLIATSPIWKIASKRLERKVINRAEKVVIYRGWFPDNGTYLYETYPNHREKIHTLSYVGFDPVDFERHPVSNDGPFTIIHAGNFYGGDYSPETFLTGLRTAIDRGVIPPDDIRVYFLGKLADEYRNLISSLNLSSVVEWKGVVPYETVLDHLEKSDVGLWVMGDEKSYQSNVPSKLFDYIGASIPVLAVVPDGQAAEFVRENQLGTVSDPTNPREVADRLQELYKQHQTESLKIDIDTTRFNRQETLSTFEELLCECVKQ</sequence>
<dbReference type="PANTHER" id="PTHR12526:SF629">
    <property type="entry name" value="TEICHURONIC ACID BIOSYNTHESIS GLYCOSYLTRANSFERASE TUAH-RELATED"/>
    <property type="match status" value="1"/>
</dbReference>
<evidence type="ECO:0000256" key="2">
    <source>
        <dbReference type="ARBA" id="ARBA00022679"/>
    </source>
</evidence>
<proteinExistence type="predicted"/>
<dbReference type="Proteomes" id="UP000783863">
    <property type="component" value="Unassembled WGS sequence"/>
</dbReference>
<accession>A0A8J7YEU9</accession>
<keyword evidence="2 4" id="KW-0808">Transferase</keyword>
<dbReference type="SUPFAM" id="SSF53756">
    <property type="entry name" value="UDP-Glycosyltransferase/glycogen phosphorylase"/>
    <property type="match status" value="1"/>
</dbReference>
<comment type="caution">
    <text evidence="4">The sequence shown here is derived from an EMBL/GenBank/DDBJ whole genome shotgun (WGS) entry which is preliminary data.</text>
</comment>